<accession>A0A7C1B7R2</accession>
<dbReference type="Pfam" id="PF22263">
    <property type="entry name" value="DUF6951"/>
    <property type="match status" value="1"/>
</dbReference>
<dbReference type="AlphaFoldDB" id="A0A7C1B7R2"/>
<dbReference type="Proteomes" id="UP000885936">
    <property type="component" value="Unassembled WGS sequence"/>
</dbReference>
<dbReference type="Proteomes" id="UP000885863">
    <property type="component" value="Unassembled WGS sequence"/>
</dbReference>
<evidence type="ECO:0000313" key="1">
    <source>
        <dbReference type="EMBL" id="HDM36717.1"/>
    </source>
</evidence>
<dbReference type="EMBL" id="DRIE01000077">
    <property type="protein sequence ID" value="HEC57156.1"/>
    <property type="molecule type" value="Genomic_DNA"/>
</dbReference>
<sequence length="107" mass="11789">MPTRVTVDMPICGYKAIIRAEKVGGSVKLEIESDCEHVKQFADALSEVGMRDVMHISNNKIMEVAGNYLTPSCLIPCAIMNAARLEFGLISKSLAMKKGDLRIVFEE</sequence>
<proteinExistence type="predicted"/>
<name>A0A7C1B7R2_9EURY</name>
<dbReference type="InterPro" id="IPR054227">
    <property type="entry name" value="DUF6951"/>
</dbReference>
<protein>
    <submittedName>
        <fullName evidence="1">Uncharacterized protein</fullName>
    </submittedName>
</protein>
<dbReference type="EMBL" id="DQZR01000239">
    <property type="protein sequence ID" value="HDM36717.1"/>
    <property type="molecule type" value="Genomic_DNA"/>
</dbReference>
<reference evidence="1" key="1">
    <citation type="journal article" date="2020" name="mSystems">
        <title>Genome- and Community-Level Interaction Insights into Carbon Utilization and Element Cycling Functions of Hydrothermarchaeota in Hydrothermal Sediment.</title>
        <authorList>
            <person name="Zhou Z."/>
            <person name="Liu Y."/>
            <person name="Xu W."/>
            <person name="Pan J."/>
            <person name="Luo Z.H."/>
            <person name="Li M."/>
        </authorList>
    </citation>
    <scope>NUCLEOTIDE SEQUENCE [LARGE SCALE GENOMIC DNA]</scope>
    <source>
        <strain evidence="1">HyVt-185</strain>
        <strain evidence="2">HyVt-386</strain>
    </source>
</reference>
<comment type="caution">
    <text evidence="1">The sequence shown here is derived from an EMBL/GenBank/DDBJ whole genome shotgun (WGS) entry which is preliminary data.</text>
</comment>
<gene>
    <name evidence="1" type="ORF">ENG09_05675</name>
    <name evidence="2" type="ORF">ENI32_04645</name>
</gene>
<evidence type="ECO:0000313" key="2">
    <source>
        <dbReference type="EMBL" id="HEC57156.1"/>
    </source>
</evidence>
<organism evidence="1">
    <name type="scientific">Candidatus Syntropharchaeum butanivorans</name>
    <dbReference type="NCBI Taxonomy" id="1839936"/>
    <lineage>
        <taxon>Archaea</taxon>
        <taxon>Methanobacteriati</taxon>
        <taxon>Methanobacteriota</taxon>
        <taxon>Stenosarchaea group</taxon>
        <taxon>Methanomicrobia</taxon>
        <taxon>Methanosarcinales</taxon>
        <taxon>ANME-2 cluster</taxon>
        <taxon>Candidatus Syntropharchaeum</taxon>
    </lineage>
</organism>